<dbReference type="PROSITE" id="PS50294">
    <property type="entry name" value="WD_REPEATS_REGION"/>
    <property type="match status" value="1"/>
</dbReference>
<proteinExistence type="inferred from homology"/>
<dbReference type="Pfam" id="PF16300">
    <property type="entry name" value="WD40_4"/>
    <property type="match status" value="1"/>
</dbReference>
<comment type="subcellular location">
    <subcellularLocation>
        <location evidence="1">Cytoplasm</location>
    </subcellularLocation>
</comment>
<evidence type="ECO:0000256" key="1">
    <source>
        <dbReference type="ARBA" id="ARBA00004496"/>
    </source>
</evidence>
<evidence type="ECO:0000256" key="5">
    <source>
        <dbReference type="ARBA" id="ARBA00022737"/>
    </source>
</evidence>
<dbReference type="Pfam" id="PF00400">
    <property type="entry name" value="WD40"/>
    <property type="match status" value="2"/>
</dbReference>
<dbReference type="PANTHER" id="PTHR10856">
    <property type="entry name" value="CORONIN"/>
    <property type="match status" value="1"/>
</dbReference>
<evidence type="ECO:0000256" key="7">
    <source>
        <dbReference type="ARBA" id="ARBA00024838"/>
    </source>
</evidence>
<dbReference type="Ensembl" id="ENSEBUT00000010771.1">
    <property type="protein sequence ID" value="ENSEBUP00000010227.1"/>
    <property type="gene ID" value="ENSEBUG00000006541.1"/>
</dbReference>
<evidence type="ECO:0000256" key="3">
    <source>
        <dbReference type="ARBA" id="ARBA00022490"/>
    </source>
</evidence>
<keyword evidence="12" id="KW-1185">Reference proteome</keyword>
<dbReference type="GeneTree" id="ENSGT00940000156606"/>
<dbReference type="SMART" id="SM01166">
    <property type="entry name" value="DUF1899"/>
    <property type="match status" value="1"/>
</dbReference>
<dbReference type="SMART" id="SM00320">
    <property type="entry name" value="WD40"/>
    <property type="match status" value="4"/>
</dbReference>
<keyword evidence="4 8" id="KW-0853">WD repeat</keyword>
<evidence type="ECO:0000313" key="12">
    <source>
        <dbReference type="Proteomes" id="UP000694388"/>
    </source>
</evidence>
<feature type="repeat" description="WD" evidence="8">
    <location>
        <begin position="164"/>
        <end position="196"/>
    </location>
</feature>
<dbReference type="SUPFAM" id="SSF50978">
    <property type="entry name" value="WD40 repeat-like"/>
    <property type="match status" value="1"/>
</dbReference>
<keyword evidence="6" id="KW-0009">Actin-binding</keyword>
<dbReference type="AlphaFoldDB" id="A0A8C4Q584"/>
<dbReference type="InterPro" id="IPR036322">
    <property type="entry name" value="WD40_repeat_dom_sf"/>
</dbReference>
<evidence type="ECO:0000256" key="9">
    <source>
        <dbReference type="RuleBase" id="RU280818"/>
    </source>
</evidence>
<evidence type="ECO:0000256" key="8">
    <source>
        <dbReference type="PROSITE-ProRule" id="PRU00221"/>
    </source>
</evidence>
<accession>A0A8C4Q584</accession>
<dbReference type="InterPro" id="IPR015943">
    <property type="entry name" value="WD40/YVTN_repeat-like_dom_sf"/>
</dbReference>
<reference evidence="11" key="1">
    <citation type="submission" date="2025-05" db="UniProtKB">
        <authorList>
            <consortium name="Ensembl"/>
        </authorList>
    </citation>
    <scope>IDENTIFICATION</scope>
</reference>
<dbReference type="GO" id="GO:0003779">
    <property type="term" value="F:actin binding"/>
    <property type="evidence" value="ECO:0007669"/>
    <property type="project" value="UniProtKB-KW"/>
</dbReference>
<dbReference type="OMA" id="PIRFEVQ"/>
<dbReference type="InterPro" id="IPR015505">
    <property type="entry name" value="Coronin"/>
</dbReference>
<dbReference type="Pfam" id="PF08953">
    <property type="entry name" value="DUF1899"/>
    <property type="match status" value="1"/>
</dbReference>
<name>A0A8C4Q584_EPTBU</name>
<comment type="function">
    <text evidence="7">F-actin regulator involved in anterograde Golgi to endosome transport: upon ubiquitination via 'Lys-33'-linked ubiquitin chains by the BCR(KLHL20) E3 ubiquitin ligase complex, interacts with EPS15 and localizes to the trans-Golgi network, where it promotes actin polymerization, thereby facilitating post-Golgi trafficking. May play a role in the maintenance of the Golgi apparatus morphology.</text>
</comment>
<evidence type="ECO:0000256" key="6">
    <source>
        <dbReference type="ARBA" id="ARBA00023203"/>
    </source>
</evidence>
<protein>
    <recommendedName>
        <fullName evidence="9">Coronin</fullName>
    </recommendedName>
</protein>
<sequence length="493" mass="54289">MNRFKASKFKNTTAKLSSRESWLSDLRVSSTHFAGSGVQASCAFIAFPADPVGVLGVLPLDWCGRKDGKVPLLYCHSDVVMDFNFSPFDDYVLATCSTDQTLKVWRLPEKLEDIRASPSLVLNQEGGGLQATCFHPLADLVLAAAAGRNTTVWDVQSALALAELNGHVDNVQSITWSHKGSLLATTCKDKMLRLFDPRAMQDAVQAVECHNNNKDCKVIWLDSCDLILSSSFNQVREREVKLWDNRKLTSSVHTHTVDCSQSCLMPFFDEDTGLLLLAAKGDYFIDCFEVTKTGAFLTQVCRCMTEEGTRGLGLLPKRAVDVMACEVMRALQLIGSAIVPISYVVPRKNVYEFHSDLFPDTLGATPATQAQDWWQNHDGQVQLVSMDPLQHGLQRHTSPVLVPEGRSHVEQHIDTKVPEPALDRTSLKEAVQELTGGGNGINAESKKTKFGAMASCHLLGPTSKFRHLQGTVLHRSSHISNLCGLNLNHAGRM</sequence>
<dbReference type="InterPro" id="IPR001680">
    <property type="entry name" value="WD40_rpt"/>
</dbReference>
<dbReference type="GO" id="GO:0005737">
    <property type="term" value="C:cytoplasm"/>
    <property type="evidence" value="ECO:0007669"/>
    <property type="project" value="UniProtKB-SubCell"/>
</dbReference>
<dbReference type="Proteomes" id="UP000694388">
    <property type="component" value="Unplaced"/>
</dbReference>
<keyword evidence="3" id="KW-0963">Cytoplasm</keyword>
<evidence type="ECO:0000313" key="11">
    <source>
        <dbReference type="Ensembl" id="ENSEBUP00000010227.1"/>
    </source>
</evidence>
<feature type="domain" description="DUF1899" evidence="10">
    <location>
        <begin position="3"/>
        <end position="64"/>
    </location>
</feature>
<feature type="repeat" description="WD" evidence="8">
    <location>
        <begin position="73"/>
        <end position="107"/>
    </location>
</feature>
<evidence type="ECO:0000259" key="10">
    <source>
        <dbReference type="SMART" id="SM01166"/>
    </source>
</evidence>
<dbReference type="Ensembl" id="ENSEBUT00000010816.1">
    <property type="protein sequence ID" value="ENSEBUP00000010272.1"/>
    <property type="gene ID" value="ENSEBUG00000006541.1"/>
</dbReference>
<dbReference type="InterPro" id="IPR015048">
    <property type="entry name" value="DUF1899"/>
</dbReference>
<comment type="similarity">
    <text evidence="2 9">Belongs to the WD repeat coronin family.</text>
</comment>
<keyword evidence="5 9" id="KW-0677">Repeat</keyword>
<dbReference type="SMART" id="SM01167">
    <property type="entry name" value="DUF1900"/>
    <property type="match status" value="1"/>
</dbReference>
<organism evidence="11 12">
    <name type="scientific">Eptatretus burgeri</name>
    <name type="common">Inshore hagfish</name>
    <dbReference type="NCBI Taxonomy" id="7764"/>
    <lineage>
        <taxon>Eukaryota</taxon>
        <taxon>Metazoa</taxon>
        <taxon>Chordata</taxon>
        <taxon>Craniata</taxon>
        <taxon>Vertebrata</taxon>
        <taxon>Cyclostomata</taxon>
        <taxon>Myxini</taxon>
        <taxon>Myxiniformes</taxon>
        <taxon>Myxinidae</taxon>
        <taxon>Eptatretinae</taxon>
        <taxon>Eptatretus</taxon>
    </lineage>
</organism>
<evidence type="ECO:0000256" key="4">
    <source>
        <dbReference type="ARBA" id="ARBA00022574"/>
    </source>
</evidence>
<dbReference type="PROSITE" id="PS50082">
    <property type="entry name" value="WD_REPEATS_2"/>
    <property type="match status" value="2"/>
</dbReference>
<evidence type="ECO:0000256" key="2">
    <source>
        <dbReference type="ARBA" id="ARBA00009482"/>
    </source>
</evidence>
<dbReference type="Gene3D" id="2.130.10.10">
    <property type="entry name" value="YVTN repeat-like/Quinoprotein amine dehydrogenase"/>
    <property type="match status" value="1"/>
</dbReference>
<dbReference type="PANTHER" id="PTHR10856:SF20">
    <property type="entry name" value="CORONIN-7"/>
    <property type="match status" value="1"/>
</dbReference>